<dbReference type="PANTHER" id="PTHR37540:SF5">
    <property type="entry name" value="TRANSCRIPTION FACTOR DOMAIN-CONTAINING PROTEIN"/>
    <property type="match status" value="1"/>
</dbReference>
<dbReference type="OrthoDB" id="4158087at2759"/>
<evidence type="ECO:0000313" key="2">
    <source>
        <dbReference type="EMBL" id="KAF1952571.1"/>
    </source>
</evidence>
<feature type="region of interest" description="Disordered" evidence="1">
    <location>
        <begin position="23"/>
        <end position="66"/>
    </location>
</feature>
<name>A0A6A5TIW5_9PLEO</name>
<evidence type="ECO:0000256" key="1">
    <source>
        <dbReference type="SAM" id="MobiDB-lite"/>
    </source>
</evidence>
<feature type="compositionally biased region" description="Low complexity" evidence="1">
    <location>
        <begin position="57"/>
        <end position="66"/>
    </location>
</feature>
<evidence type="ECO:0008006" key="4">
    <source>
        <dbReference type="Google" id="ProtNLM"/>
    </source>
</evidence>
<accession>A0A6A5TIW5</accession>
<organism evidence="2 3">
    <name type="scientific">Byssothecium circinans</name>
    <dbReference type="NCBI Taxonomy" id="147558"/>
    <lineage>
        <taxon>Eukaryota</taxon>
        <taxon>Fungi</taxon>
        <taxon>Dikarya</taxon>
        <taxon>Ascomycota</taxon>
        <taxon>Pezizomycotina</taxon>
        <taxon>Dothideomycetes</taxon>
        <taxon>Pleosporomycetidae</taxon>
        <taxon>Pleosporales</taxon>
        <taxon>Massarineae</taxon>
        <taxon>Massarinaceae</taxon>
        <taxon>Byssothecium</taxon>
    </lineage>
</organism>
<evidence type="ECO:0000313" key="3">
    <source>
        <dbReference type="Proteomes" id="UP000800035"/>
    </source>
</evidence>
<dbReference type="PANTHER" id="PTHR37540">
    <property type="entry name" value="TRANSCRIPTION FACTOR (ACR-2), PUTATIVE-RELATED-RELATED"/>
    <property type="match status" value="1"/>
</dbReference>
<dbReference type="Proteomes" id="UP000800035">
    <property type="component" value="Unassembled WGS sequence"/>
</dbReference>
<reference evidence="2" key="1">
    <citation type="journal article" date="2020" name="Stud. Mycol.">
        <title>101 Dothideomycetes genomes: a test case for predicting lifestyles and emergence of pathogens.</title>
        <authorList>
            <person name="Haridas S."/>
            <person name="Albert R."/>
            <person name="Binder M."/>
            <person name="Bloem J."/>
            <person name="Labutti K."/>
            <person name="Salamov A."/>
            <person name="Andreopoulos B."/>
            <person name="Baker S."/>
            <person name="Barry K."/>
            <person name="Bills G."/>
            <person name="Bluhm B."/>
            <person name="Cannon C."/>
            <person name="Castanera R."/>
            <person name="Culley D."/>
            <person name="Daum C."/>
            <person name="Ezra D."/>
            <person name="Gonzalez J."/>
            <person name="Henrissat B."/>
            <person name="Kuo A."/>
            <person name="Liang C."/>
            <person name="Lipzen A."/>
            <person name="Lutzoni F."/>
            <person name="Magnuson J."/>
            <person name="Mondo S."/>
            <person name="Nolan M."/>
            <person name="Ohm R."/>
            <person name="Pangilinan J."/>
            <person name="Park H.-J."/>
            <person name="Ramirez L."/>
            <person name="Alfaro M."/>
            <person name="Sun H."/>
            <person name="Tritt A."/>
            <person name="Yoshinaga Y."/>
            <person name="Zwiers L.-H."/>
            <person name="Turgeon B."/>
            <person name="Goodwin S."/>
            <person name="Spatafora J."/>
            <person name="Crous P."/>
            <person name="Grigoriev I."/>
        </authorList>
    </citation>
    <scope>NUCLEOTIDE SEQUENCE</scope>
    <source>
        <strain evidence="2">CBS 675.92</strain>
    </source>
</reference>
<protein>
    <recommendedName>
        <fullName evidence="4">Transcription factor domain-containing protein</fullName>
    </recommendedName>
</protein>
<keyword evidence="3" id="KW-1185">Reference proteome</keyword>
<feature type="region of interest" description="Disordered" evidence="1">
    <location>
        <begin position="99"/>
        <end position="156"/>
    </location>
</feature>
<dbReference type="AlphaFoldDB" id="A0A6A5TIW5"/>
<gene>
    <name evidence="2" type="ORF">CC80DRAFT_552383</name>
</gene>
<proteinExistence type="predicted"/>
<sequence>MPSSTFTASTVNTLWTQDILTMDNSPHQAPHSPYFAPSPEEQPTLYQPQQPKRPRRSPSATSSSRTRYQFIMQTGDESSATAKQKLKTVRSHVMKNYLHQQHNKQSKETGEGSIATSSSDRRRSKQRARNNRSGSPETNFFLSSASPPTPNADDALPVMGEIGGTFSEFSLPMPYASDAYASQSDSAQGQRFALDFNFITQADEVSYYSQAYANSVVQDKMAGLLQPSFQTLNAKGETMRVVQDTIAICGNSVPPSIICAVCLLALGCSEDQEWDQARGHLEAMQRLLDIRGGIHTIDFELQRTVTWVAYTLSAALRLSPQYPLPLFSDTRPFTLAFQDDAQIRAWRTVKRFPKDAPFVFDIVVRFHQLGLATSGEWYEEVDQKALSNFFFETMHCAATLQIDEPWNNIPQSGNQAKGSTIMFQIWAVGLPLYVWATARHARRSRTAPHLSCHRYDPVFARIREILEGVEGYHAWPRGKTLEPVLATLFYAVEACQYYSFGWRPWCIGTLRLVVDMLKLKKVEEFKKALEFFPLTDEHRLMADAIWTEMMHGSIPSNTPAITVSTMQ</sequence>
<dbReference type="EMBL" id="ML977010">
    <property type="protein sequence ID" value="KAF1952571.1"/>
    <property type="molecule type" value="Genomic_DNA"/>
</dbReference>
<feature type="compositionally biased region" description="Polar residues" evidence="1">
    <location>
        <begin position="134"/>
        <end position="146"/>
    </location>
</feature>